<keyword evidence="1" id="KW-0805">Transcription regulation</keyword>
<dbReference type="InterPro" id="IPR012318">
    <property type="entry name" value="HTH_CRP"/>
</dbReference>
<evidence type="ECO:0000256" key="3">
    <source>
        <dbReference type="ARBA" id="ARBA00023163"/>
    </source>
</evidence>
<name>A0A3G8M4M8_9HYPH</name>
<dbReference type="RefSeq" id="WP_029651342.1">
    <property type="nucleotide sequence ID" value="NZ_CP034086.1"/>
</dbReference>
<dbReference type="KEGG" id="mros:EHO51_08005"/>
<dbReference type="InterPro" id="IPR050397">
    <property type="entry name" value="Env_Response_Regulators"/>
</dbReference>
<dbReference type="InterPro" id="IPR018490">
    <property type="entry name" value="cNMP-bd_dom_sf"/>
</dbReference>
<evidence type="ECO:0000259" key="4">
    <source>
        <dbReference type="PROSITE" id="PS50042"/>
    </source>
</evidence>
<dbReference type="EMBL" id="CP034086">
    <property type="protein sequence ID" value="AZG76667.1"/>
    <property type="molecule type" value="Genomic_DNA"/>
</dbReference>
<keyword evidence="2" id="KW-0238">DNA-binding</keyword>
<dbReference type="SUPFAM" id="SSF46785">
    <property type="entry name" value="Winged helix' DNA-binding domain"/>
    <property type="match status" value="1"/>
</dbReference>
<dbReference type="CDD" id="cd00038">
    <property type="entry name" value="CAP_ED"/>
    <property type="match status" value="1"/>
</dbReference>
<dbReference type="PANTHER" id="PTHR24567">
    <property type="entry name" value="CRP FAMILY TRANSCRIPTIONAL REGULATORY PROTEIN"/>
    <property type="match status" value="1"/>
</dbReference>
<protein>
    <submittedName>
        <fullName evidence="5">Crp/Fnr family transcriptional regulator</fullName>
    </submittedName>
</protein>
<dbReference type="Pfam" id="PF13545">
    <property type="entry name" value="HTH_Crp_2"/>
    <property type="match status" value="1"/>
</dbReference>
<dbReference type="InterPro" id="IPR036388">
    <property type="entry name" value="WH-like_DNA-bd_sf"/>
</dbReference>
<dbReference type="GO" id="GO:0005829">
    <property type="term" value="C:cytosol"/>
    <property type="evidence" value="ECO:0007669"/>
    <property type="project" value="TreeGrafter"/>
</dbReference>
<dbReference type="SUPFAM" id="SSF51206">
    <property type="entry name" value="cAMP-binding domain-like"/>
    <property type="match status" value="1"/>
</dbReference>
<dbReference type="InterPro" id="IPR014710">
    <property type="entry name" value="RmlC-like_jellyroll"/>
</dbReference>
<dbReference type="AlphaFoldDB" id="A0A3G8M4M8"/>
<accession>A0A3G8M4M8</accession>
<dbReference type="PANTHER" id="PTHR24567:SF74">
    <property type="entry name" value="HTH-TYPE TRANSCRIPTIONAL REGULATOR ARCR"/>
    <property type="match status" value="1"/>
</dbReference>
<organism evidence="5 6">
    <name type="scientific">Methylocystis rosea</name>
    <dbReference type="NCBI Taxonomy" id="173366"/>
    <lineage>
        <taxon>Bacteria</taxon>
        <taxon>Pseudomonadati</taxon>
        <taxon>Pseudomonadota</taxon>
        <taxon>Alphaproteobacteria</taxon>
        <taxon>Hyphomicrobiales</taxon>
        <taxon>Methylocystaceae</taxon>
        <taxon>Methylocystis</taxon>
    </lineage>
</organism>
<dbReference type="InterPro" id="IPR000595">
    <property type="entry name" value="cNMP-bd_dom"/>
</dbReference>
<dbReference type="Gene3D" id="2.60.120.10">
    <property type="entry name" value="Jelly Rolls"/>
    <property type="match status" value="1"/>
</dbReference>
<dbReference type="SMART" id="SM00100">
    <property type="entry name" value="cNMP"/>
    <property type="match status" value="1"/>
</dbReference>
<evidence type="ECO:0000313" key="6">
    <source>
        <dbReference type="Proteomes" id="UP000273982"/>
    </source>
</evidence>
<dbReference type="PROSITE" id="PS50042">
    <property type="entry name" value="CNMP_BINDING_3"/>
    <property type="match status" value="1"/>
</dbReference>
<proteinExistence type="predicted"/>
<reference evidence="5 6" key="1">
    <citation type="submission" date="2018-11" db="EMBL/GenBank/DDBJ databases">
        <title>Genome squencing of methanotrophic bacteria isolated from alkaline groundwater in Korea.</title>
        <authorList>
            <person name="Nguyen L.N."/>
        </authorList>
    </citation>
    <scope>NUCLEOTIDE SEQUENCE [LARGE SCALE GENOMIC DNA]</scope>
    <source>
        <strain evidence="5 6">GW6</strain>
    </source>
</reference>
<feature type="domain" description="Cyclic nucleotide-binding" evidence="4">
    <location>
        <begin position="9"/>
        <end position="129"/>
    </location>
</feature>
<dbReference type="GO" id="GO:0003700">
    <property type="term" value="F:DNA-binding transcription factor activity"/>
    <property type="evidence" value="ECO:0007669"/>
    <property type="project" value="TreeGrafter"/>
</dbReference>
<evidence type="ECO:0000313" key="5">
    <source>
        <dbReference type="EMBL" id="AZG76667.1"/>
    </source>
</evidence>
<dbReference type="InterPro" id="IPR036390">
    <property type="entry name" value="WH_DNA-bd_sf"/>
</dbReference>
<dbReference type="Gene3D" id="1.10.10.10">
    <property type="entry name" value="Winged helix-like DNA-binding domain superfamily/Winged helix DNA-binding domain"/>
    <property type="match status" value="1"/>
</dbReference>
<evidence type="ECO:0000256" key="2">
    <source>
        <dbReference type="ARBA" id="ARBA00023125"/>
    </source>
</evidence>
<keyword evidence="3" id="KW-0804">Transcription</keyword>
<dbReference type="GO" id="GO:0003677">
    <property type="term" value="F:DNA binding"/>
    <property type="evidence" value="ECO:0007669"/>
    <property type="project" value="UniProtKB-KW"/>
</dbReference>
<dbReference type="Pfam" id="PF00027">
    <property type="entry name" value="cNMP_binding"/>
    <property type="match status" value="1"/>
</dbReference>
<evidence type="ECO:0000256" key="1">
    <source>
        <dbReference type="ARBA" id="ARBA00023015"/>
    </source>
</evidence>
<sequence>MSLFDGIPFFVGLDPTRGEQLARHCVRRRYAEHELVLDFDDPSTDVYFIVSGDVRVLIRTAAGKEMIFGDFGPGKFFGEMAAVDGAKRSANVTALTNAELLLVPPVVFKEILFGEPEICERLLRLLTARVRELNTRLFERSVLDLKHRLYSELLRMSAPRKGSTGQSIVSPPPFQHDLAARIGCRREQVSRELSAMIDEGLAEKIRGGLVLLRPSVLEKRVQEALNEAE</sequence>
<dbReference type="Proteomes" id="UP000273982">
    <property type="component" value="Chromosome"/>
</dbReference>
<gene>
    <name evidence="5" type="ORF">EHO51_08005</name>
</gene>